<dbReference type="InterPro" id="IPR001124">
    <property type="entry name" value="Lipid-bd_serum_glycop_C"/>
</dbReference>
<dbReference type="STRING" id="1590841.A0A2R6P4R2"/>
<comment type="similarity">
    <text evidence="2">Belongs to the BPI/LBP/Plunc superfamily. BPI/LBP (TC 1.C.40) family.</text>
</comment>
<dbReference type="InterPro" id="IPR017943">
    <property type="entry name" value="Bactericidal_perm-incr_a/b_dom"/>
</dbReference>
<reference evidence="7" key="2">
    <citation type="journal article" date="2018" name="BMC Genomics">
        <title>A manually annotated Actinidia chinensis var. chinensis (kiwifruit) genome highlights the challenges associated with draft genomes and gene prediction in plants.</title>
        <authorList>
            <person name="Pilkington S.M."/>
            <person name="Crowhurst R."/>
            <person name="Hilario E."/>
            <person name="Nardozza S."/>
            <person name="Fraser L."/>
            <person name="Peng Y."/>
            <person name="Gunaseelan K."/>
            <person name="Simpson R."/>
            <person name="Tahir J."/>
            <person name="Deroles S.C."/>
            <person name="Templeton K."/>
            <person name="Luo Z."/>
            <person name="Davy M."/>
            <person name="Cheng C."/>
            <person name="McNeilage M."/>
            <person name="Scaglione D."/>
            <person name="Liu Y."/>
            <person name="Zhang Q."/>
            <person name="Datson P."/>
            <person name="De Silva N."/>
            <person name="Gardiner S.E."/>
            <person name="Bassett H."/>
            <person name="Chagne D."/>
            <person name="McCallum J."/>
            <person name="Dzierzon H."/>
            <person name="Deng C."/>
            <person name="Wang Y.Y."/>
            <person name="Barron L."/>
            <person name="Manako K."/>
            <person name="Bowen J."/>
            <person name="Foster T.M."/>
            <person name="Erridge Z.A."/>
            <person name="Tiffin H."/>
            <person name="Waite C.N."/>
            <person name="Davies K.M."/>
            <person name="Grierson E.P."/>
            <person name="Laing W.A."/>
            <person name="Kirk R."/>
            <person name="Chen X."/>
            <person name="Wood M."/>
            <person name="Montefiori M."/>
            <person name="Brummell D.A."/>
            <person name="Schwinn K.E."/>
            <person name="Catanach A."/>
            <person name="Fullerton C."/>
            <person name="Li D."/>
            <person name="Meiyalaghan S."/>
            <person name="Nieuwenhuizen N."/>
            <person name="Read N."/>
            <person name="Prakash R."/>
            <person name="Hunter D."/>
            <person name="Zhang H."/>
            <person name="McKenzie M."/>
            <person name="Knabel M."/>
            <person name="Harris A."/>
            <person name="Allan A.C."/>
            <person name="Gleave A."/>
            <person name="Chen A."/>
            <person name="Janssen B.J."/>
            <person name="Plunkett B."/>
            <person name="Ampomah-Dwamena C."/>
            <person name="Voogd C."/>
            <person name="Leif D."/>
            <person name="Lafferty D."/>
            <person name="Souleyre E.J.F."/>
            <person name="Varkonyi-Gasic E."/>
            <person name="Gambi F."/>
            <person name="Hanley J."/>
            <person name="Yao J.L."/>
            <person name="Cheung J."/>
            <person name="David K.M."/>
            <person name="Warren B."/>
            <person name="Marsh K."/>
            <person name="Snowden K.C."/>
            <person name="Lin-Wang K."/>
            <person name="Brian L."/>
            <person name="Martinez-Sanchez M."/>
            <person name="Wang M."/>
            <person name="Ileperuma N."/>
            <person name="Macnee N."/>
            <person name="Campin R."/>
            <person name="McAtee P."/>
            <person name="Drummond R.S.M."/>
            <person name="Espley R.V."/>
            <person name="Ireland H.S."/>
            <person name="Wu R."/>
            <person name="Atkinson R.G."/>
            <person name="Karunairetnam S."/>
            <person name="Bulley S."/>
            <person name="Chunkath S."/>
            <person name="Hanley Z."/>
            <person name="Storey R."/>
            <person name="Thrimawithana A.H."/>
            <person name="Thomson S."/>
            <person name="David C."/>
            <person name="Testolin R."/>
            <person name="Huang H."/>
            <person name="Hellens R.P."/>
            <person name="Schaffer R.J."/>
        </authorList>
    </citation>
    <scope>NUCLEOTIDE SEQUENCE [LARGE SCALE GENOMIC DNA]</scope>
    <source>
        <strain evidence="7">cv. Red5</strain>
    </source>
</reference>
<dbReference type="InParanoid" id="A0A2R6P4R2"/>
<keyword evidence="7" id="KW-1185">Reference proteome</keyword>
<dbReference type="CDD" id="cd00026">
    <property type="entry name" value="BPI2"/>
    <property type="match status" value="1"/>
</dbReference>
<evidence type="ECO:0000256" key="3">
    <source>
        <dbReference type="SAM" id="SignalP"/>
    </source>
</evidence>
<accession>A0A2R6P4R2</accession>
<feature type="domain" description="Lipid-binding serum glycoprotein N-terminal" evidence="4">
    <location>
        <begin position="40"/>
        <end position="264"/>
    </location>
</feature>
<keyword evidence="3" id="KW-0732">Signal</keyword>
<dbReference type="FunFam" id="3.15.10.10:FF:000001">
    <property type="entry name" value="phospholipid transfer protein-like"/>
    <property type="match status" value="1"/>
</dbReference>
<dbReference type="Pfam" id="PF02886">
    <property type="entry name" value="LBP_BPI_CETP_C"/>
    <property type="match status" value="1"/>
</dbReference>
<dbReference type="InterPro" id="IPR030675">
    <property type="entry name" value="BPI/LBP"/>
</dbReference>
<feature type="domain" description="Lipid-binding serum glycoprotein C-terminal" evidence="5">
    <location>
        <begin position="282"/>
        <end position="479"/>
    </location>
</feature>
<evidence type="ECO:0000256" key="2">
    <source>
        <dbReference type="ARBA" id="ARBA00060933"/>
    </source>
</evidence>
<gene>
    <name evidence="6" type="ORF">CEY00_Acc33254</name>
</gene>
<feature type="chain" id="PRO_5015329403" evidence="3">
    <location>
        <begin position="31"/>
        <end position="509"/>
    </location>
</feature>
<dbReference type="Proteomes" id="UP000241394">
    <property type="component" value="Chromosome LG29"/>
</dbReference>
<evidence type="ECO:0000259" key="5">
    <source>
        <dbReference type="SMART" id="SM00329"/>
    </source>
</evidence>
<dbReference type="SUPFAM" id="SSF55394">
    <property type="entry name" value="Bactericidal permeability-increasing protein, BPI"/>
    <property type="match status" value="2"/>
</dbReference>
<proteinExistence type="inferred from homology"/>
<dbReference type="OrthoDB" id="10255543at2759"/>
<feature type="signal peptide" evidence="3">
    <location>
        <begin position="1"/>
        <end position="30"/>
    </location>
</feature>
<dbReference type="EMBL" id="NKQK01000029">
    <property type="protein sequence ID" value="PSR85268.1"/>
    <property type="molecule type" value="Genomic_DNA"/>
</dbReference>
<dbReference type="PANTHER" id="PTHR46801:SF2">
    <property type="entry name" value="LIPOPOLYSACCHARIDE-BINDING PROTEIN"/>
    <property type="match status" value="1"/>
</dbReference>
<dbReference type="SMART" id="SM00329">
    <property type="entry name" value="BPI2"/>
    <property type="match status" value="1"/>
</dbReference>
<dbReference type="Pfam" id="PF01273">
    <property type="entry name" value="LBP_BPI_CETP"/>
    <property type="match status" value="1"/>
</dbReference>
<evidence type="ECO:0000313" key="7">
    <source>
        <dbReference type="Proteomes" id="UP000241394"/>
    </source>
</evidence>
<reference evidence="6 7" key="1">
    <citation type="submission" date="2017-07" db="EMBL/GenBank/DDBJ databases">
        <title>An improved, manually edited Actinidia chinensis var. chinensis (kiwifruit) genome highlights the challenges associated with draft genomes and gene prediction in plants.</title>
        <authorList>
            <person name="Pilkington S."/>
            <person name="Crowhurst R."/>
            <person name="Hilario E."/>
            <person name="Nardozza S."/>
            <person name="Fraser L."/>
            <person name="Peng Y."/>
            <person name="Gunaseelan K."/>
            <person name="Simpson R."/>
            <person name="Tahir J."/>
            <person name="Deroles S."/>
            <person name="Templeton K."/>
            <person name="Luo Z."/>
            <person name="Davy M."/>
            <person name="Cheng C."/>
            <person name="Mcneilage M."/>
            <person name="Scaglione D."/>
            <person name="Liu Y."/>
            <person name="Zhang Q."/>
            <person name="Datson P."/>
            <person name="De Silva N."/>
            <person name="Gardiner S."/>
            <person name="Bassett H."/>
            <person name="Chagne D."/>
            <person name="Mccallum J."/>
            <person name="Dzierzon H."/>
            <person name="Deng C."/>
            <person name="Wang Y.-Y."/>
            <person name="Barron N."/>
            <person name="Manako K."/>
            <person name="Bowen J."/>
            <person name="Foster T."/>
            <person name="Erridge Z."/>
            <person name="Tiffin H."/>
            <person name="Waite C."/>
            <person name="Davies K."/>
            <person name="Grierson E."/>
            <person name="Laing W."/>
            <person name="Kirk R."/>
            <person name="Chen X."/>
            <person name="Wood M."/>
            <person name="Montefiori M."/>
            <person name="Brummell D."/>
            <person name="Schwinn K."/>
            <person name="Catanach A."/>
            <person name="Fullerton C."/>
            <person name="Li D."/>
            <person name="Meiyalaghan S."/>
            <person name="Nieuwenhuizen N."/>
            <person name="Read N."/>
            <person name="Prakash R."/>
            <person name="Hunter D."/>
            <person name="Zhang H."/>
            <person name="Mckenzie M."/>
            <person name="Knabel M."/>
            <person name="Harris A."/>
            <person name="Allan A."/>
            <person name="Chen A."/>
            <person name="Janssen B."/>
            <person name="Plunkett B."/>
            <person name="Dwamena C."/>
            <person name="Voogd C."/>
            <person name="Leif D."/>
            <person name="Lafferty D."/>
            <person name="Souleyre E."/>
            <person name="Varkonyi-Gasic E."/>
            <person name="Gambi F."/>
            <person name="Hanley J."/>
            <person name="Yao J.-L."/>
            <person name="Cheung J."/>
            <person name="David K."/>
            <person name="Warren B."/>
            <person name="Marsh K."/>
            <person name="Snowden K."/>
            <person name="Lin-Wang K."/>
            <person name="Brian L."/>
            <person name="Martinez-Sanchez M."/>
            <person name="Wang M."/>
            <person name="Ileperuma N."/>
            <person name="Macnee N."/>
            <person name="Campin R."/>
            <person name="Mcatee P."/>
            <person name="Drummond R."/>
            <person name="Espley R."/>
            <person name="Ireland H."/>
            <person name="Wu R."/>
            <person name="Atkinson R."/>
            <person name="Karunairetnam S."/>
            <person name="Bulley S."/>
            <person name="Chunkath S."/>
            <person name="Hanley Z."/>
            <person name="Storey R."/>
            <person name="Thrimawithana A."/>
            <person name="Thomson S."/>
            <person name="David C."/>
            <person name="Testolin R."/>
        </authorList>
    </citation>
    <scope>NUCLEOTIDE SEQUENCE [LARGE SCALE GENOMIC DNA]</scope>
    <source>
        <strain evidence="7">cv. Red5</strain>
        <tissue evidence="6">Young leaf</tissue>
    </source>
</reference>
<protein>
    <submittedName>
        <fullName evidence="6">BPI/LBP family protein</fullName>
    </submittedName>
</protein>
<dbReference type="Gene3D" id="3.15.10.10">
    <property type="entry name" value="Bactericidal permeability-increasing protein, domain 1"/>
    <property type="match status" value="1"/>
</dbReference>
<dbReference type="SMART" id="SM00328">
    <property type="entry name" value="BPI1"/>
    <property type="match status" value="1"/>
</dbReference>
<organism evidence="6 7">
    <name type="scientific">Actinidia chinensis var. chinensis</name>
    <name type="common">Chinese soft-hair kiwi</name>
    <dbReference type="NCBI Taxonomy" id="1590841"/>
    <lineage>
        <taxon>Eukaryota</taxon>
        <taxon>Viridiplantae</taxon>
        <taxon>Streptophyta</taxon>
        <taxon>Embryophyta</taxon>
        <taxon>Tracheophyta</taxon>
        <taxon>Spermatophyta</taxon>
        <taxon>Magnoliopsida</taxon>
        <taxon>eudicotyledons</taxon>
        <taxon>Gunneridae</taxon>
        <taxon>Pentapetalae</taxon>
        <taxon>asterids</taxon>
        <taxon>Ericales</taxon>
        <taxon>Actinidiaceae</taxon>
        <taxon>Actinidia</taxon>
    </lineage>
</organism>
<keyword evidence="1" id="KW-0325">Glycoprotein</keyword>
<dbReference type="AlphaFoldDB" id="A0A2R6P4R2"/>
<name>A0A2R6P4R2_ACTCC</name>
<evidence type="ECO:0000256" key="1">
    <source>
        <dbReference type="ARBA" id="ARBA00023180"/>
    </source>
</evidence>
<dbReference type="Gramene" id="PSR85268">
    <property type="protein sequence ID" value="PSR85268"/>
    <property type="gene ID" value="CEY00_Acc33254"/>
</dbReference>
<dbReference type="PIRSF" id="PIRSF002417">
    <property type="entry name" value="Lipid_binding_protein"/>
    <property type="match status" value="1"/>
</dbReference>
<dbReference type="GO" id="GO:0008289">
    <property type="term" value="F:lipid binding"/>
    <property type="evidence" value="ECO:0007669"/>
    <property type="project" value="InterPro"/>
</dbReference>
<dbReference type="Gene3D" id="3.15.20.10">
    <property type="entry name" value="Bactericidal permeability-increasing protein, domain 2"/>
    <property type="match status" value="1"/>
</dbReference>
<dbReference type="PANTHER" id="PTHR46801">
    <property type="entry name" value="OS06G0309200 PROTEIN"/>
    <property type="match status" value="1"/>
</dbReference>
<dbReference type="InterPro" id="IPR045897">
    <property type="entry name" value="BPI/LBP_pln"/>
</dbReference>
<dbReference type="InterPro" id="IPR017942">
    <property type="entry name" value="Lipid-bd_serum_glycop_N"/>
</dbReference>
<evidence type="ECO:0000259" key="4">
    <source>
        <dbReference type="SMART" id="SM00328"/>
    </source>
</evidence>
<dbReference type="GO" id="GO:0005615">
    <property type="term" value="C:extracellular space"/>
    <property type="evidence" value="ECO:0007669"/>
    <property type="project" value="InterPro"/>
</dbReference>
<dbReference type="OMA" id="TEPPMIN"/>
<evidence type="ECO:0000313" key="6">
    <source>
        <dbReference type="EMBL" id="PSR85268.1"/>
    </source>
</evidence>
<sequence>MGLFSNFMASNNFFLLLFLLIISSYTHVQSTEEGSISIEIFKKGLDFGKDLLIEKAISSLTPVELPDIEKAVKIPLIGTVHITLSNLVLYKVNVSSSTAEAGGTGVTIVASGAKAYMTSNWSYHYGTWLIPDITDKGVASIEIEGMEIGLTVELKNQQGTLKMSLLDCGCHVKDISIKMDGGASWLYQGMVGAFGKKIRSSVEDAISSKIKYGIRKLDSKLQSLPKAVKVDKSSALNVTFVDDVVVTNSSIRLNVDGLFTARGHDVDFYHYARNSRPSMSCSGRPKMVGISIHENVLNSASLVHFKAGVMHLIVDKIPDQSFLNTSGWKLIFPQLYQQYPDDDMNLNISITSPPIVKVEQENVNVASYADVTIDVLDAGEVIPVACIALVIDLSGNVEISKNNLSGSIQLNDFTMSLKWSNIGSLHMNLLKPVVESVLRAVVLPYVNLLLWRGVPLPHFHGYALHNAQIRYADSRIIACSDVTSVIRGNLDPLMIYYDHLFRESILESI</sequence>
<comment type="caution">
    <text evidence="6">The sequence shown here is derived from an EMBL/GenBank/DDBJ whole genome shotgun (WGS) entry which is preliminary data.</text>
</comment>